<dbReference type="InterPro" id="IPR016039">
    <property type="entry name" value="Thiolase-like"/>
</dbReference>
<dbReference type="Pfam" id="PF02801">
    <property type="entry name" value="Ketoacyl-synt_C"/>
    <property type="match status" value="1"/>
</dbReference>
<keyword evidence="3 4" id="KW-0808">Transferase</keyword>
<dbReference type="CDD" id="cd00833">
    <property type="entry name" value="PKS"/>
    <property type="match status" value="1"/>
</dbReference>
<dbReference type="PANTHER" id="PTHR43775">
    <property type="entry name" value="FATTY ACID SYNTHASE"/>
    <property type="match status" value="1"/>
</dbReference>
<dbReference type="InterPro" id="IPR018201">
    <property type="entry name" value="Ketoacyl_synth_AS"/>
</dbReference>
<dbReference type="InterPro" id="IPR032821">
    <property type="entry name" value="PKS_assoc"/>
</dbReference>
<sequence length="660" mass="74870">MDFPKNRFQDVSKKISYQDIAKGGYLKEIDLFDYDFFNLDKVEAEKMYPGNRLLLEAAVKTVMNAGYHYNDLKNKRVATFVVQQESEYHSFFRRVNKNSSEASYLPMAGTRIANFFKWKGPVTAIDTACSSSLSALYYACQSIKNNDCDAAFVCGEVTDFIFKEAVENHPIYSKNFKCSPYDKDANGTFFGEGVMGVLIKPLDNALKDNDSIYAVVKGGALNRGEMASKNISVPKAESQTEVIELACENASVPLGNIEFIEGQGTGTLLGDTIELEGLSKAKNKHQSYKNCHISSVKGQVGHLGVLSGLVGLFRAIYALQSKQLLGQYNFNYSYSNIFEEKDNKIKIMSKNQAWESKRLLAGVSSFGMTGTNACVILENYHVSKIASKLGQMHLFLIAGKDQLQLKAVKKYIVKYLKGHKNICFGDLSYSLNRLFDNNECRELYAFTTYKELIDQLEEDKTITESFEADFIYLITEIYELEQSIALIERSIYYHEYKTIIEANSSLTVLEKAIIAQYFSFKLLAEVSNNSFRFIGGNIGKYVTKLLSGHLYPKDLVVLDQKKDFNEYKFIKYLVSLPPDKNYVLLTKKEDISNIFTELNDTFTKYKIGLNENPYVDALKIIINHGAHLSLKKHFKNGTFLQDLMLPVFDKKRCWPNTNKD</sequence>
<dbReference type="InterPro" id="IPR020841">
    <property type="entry name" value="PKS_Beta-ketoAc_synthase_dom"/>
</dbReference>
<dbReference type="InterPro" id="IPR050091">
    <property type="entry name" value="PKS_NRPS_Biosynth_Enz"/>
</dbReference>
<evidence type="ECO:0000313" key="7">
    <source>
        <dbReference type="Proteomes" id="UP001232001"/>
    </source>
</evidence>
<accession>A0ABY8L6R5</accession>
<proteinExistence type="inferred from homology"/>
<keyword evidence="7" id="KW-1185">Reference proteome</keyword>
<name>A0ABY8L6R5_9FLAO</name>
<evidence type="ECO:0000259" key="5">
    <source>
        <dbReference type="PROSITE" id="PS52004"/>
    </source>
</evidence>
<dbReference type="PROSITE" id="PS52004">
    <property type="entry name" value="KS3_2"/>
    <property type="match status" value="1"/>
</dbReference>
<gene>
    <name evidence="6" type="ORF">P8625_08815</name>
</gene>
<organism evidence="6 7">
    <name type="scientific">Tenacibaculum tangerinum</name>
    <dbReference type="NCBI Taxonomy" id="3038772"/>
    <lineage>
        <taxon>Bacteria</taxon>
        <taxon>Pseudomonadati</taxon>
        <taxon>Bacteroidota</taxon>
        <taxon>Flavobacteriia</taxon>
        <taxon>Flavobacteriales</taxon>
        <taxon>Flavobacteriaceae</taxon>
        <taxon>Tenacibaculum</taxon>
    </lineage>
</organism>
<dbReference type="SUPFAM" id="SSF53901">
    <property type="entry name" value="Thiolase-like"/>
    <property type="match status" value="1"/>
</dbReference>
<dbReference type="EMBL" id="CP122539">
    <property type="protein sequence ID" value="WGH77079.1"/>
    <property type="molecule type" value="Genomic_DNA"/>
</dbReference>
<dbReference type="Gene3D" id="1.10.1240.100">
    <property type="match status" value="1"/>
</dbReference>
<evidence type="ECO:0000313" key="6">
    <source>
        <dbReference type="EMBL" id="WGH77079.1"/>
    </source>
</evidence>
<keyword evidence="1" id="KW-0596">Phosphopantetheine</keyword>
<dbReference type="Pfam" id="PF00109">
    <property type="entry name" value="ketoacyl-synt"/>
    <property type="match status" value="1"/>
</dbReference>
<dbReference type="SMART" id="SM00825">
    <property type="entry name" value="PKS_KS"/>
    <property type="match status" value="1"/>
</dbReference>
<dbReference type="Proteomes" id="UP001232001">
    <property type="component" value="Chromosome"/>
</dbReference>
<dbReference type="PROSITE" id="PS00606">
    <property type="entry name" value="KS3_1"/>
    <property type="match status" value="1"/>
</dbReference>
<reference evidence="6 7" key="1">
    <citation type="submission" date="2023-04" db="EMBL/GenBank/DDBJ databases">
        <title>Tenacibaculum tangerinum sp. nov., isolated from sea tidal flat of South Korea.</title>
        <authorList>
            <person name="Lee S.H."/>
            <person name="Kim J.-J."/>
        </authorList>
    </citation>
    <scope>NUCLEOTIDE SEQUENCE [LARGE SCALE GENOMIC DNA]</scope>
    <source>
        <strain evidence="6 7">GRR-S3-23</strain>
    </source>
</reference>
<protein>
    <submittedName>
        <fullName evidence="6">Beta-ketoacyl synthase N-terminal-like domain-containing protein</fullName>
    </submittedName>
</protein>
<comment type="similarity">
    <text evidence="4">Belongs to the thiolase-like superfamily. Beta-ketoacyl-ACP synthases family.</text>
</comment>
<evidence type="ECO:0000256" key="2">
    <source>
        <dbReference type="ARBA" id="ARBA00022553"/>
    </source>
</evidence>
<evidence type="ECO:0000256" key="4">
    <source>
        <dbReference type="RuleBase" id="RU003694"/>
    </source>
</evidence>
<feature type="domain" description="Ketosynthase family 3 (KS3)" evidence="5">
    <location>
        <begin position="1"/>
        <end position="379"/>
    </location>
</feature>
<keyword evidence="2" id="KW-0597">Phosphoprotein</keyword>
<dbReference type="InterPro" id="IPR014030">
    <property type="entry name" value="Ketoacyl_synth_N"/>
</dbReference>
<dbReference type="InterPro" id="IPR014031">
    <property type="entry name" value="Ketoacyl_synth_C"/>
</dbReference>
<dbReference type="Pfam" id="PF16197">
    <property type="entry name" value="KAsynt_C_assoc"/>
    <property type="match status" value="1"/>
</dbReference>
<evidence type="ECO:0000256" key="1">
    <source>
        <dbReference type="ARBA" id="ARBA00022450"/>
    </source>
</evidence>
<dbReference type="PANTHER" id="PTHR43775:SF37">
    <property type="entry name" value="SI:DKEY-61P9.11"/>
    <property type="match status" value="1"/>
</dbReference>
<evidence type="ECO:0000256" key="3">
    <source>
        <dbReference type="ARBA" id="ARBA00022679"/>
    </source>
</evidence>
<dbReference type="Gene3D" id="3.40.47.10">
    <property type="match status" value="1"/>
</dbReference>